<sequence length="259" mass="28231">MMQLSERQEIILQRLRDEGGTLSSAVITDLFDVSIQTIRKDLNDLSDLGLVKRVHGGITLPVQSHNLSFNNRQIINLKAKQAIAQKVAASIPEGSSLFLGIGTTPQEIARALLGHNHLTVVTNNLNAAITLCQNANIETYLCGGKLRPSDQDLMGEDATRFLRKFQVNFGIFGVGGLAENGALLDFSPEESHISSAIMDNSEHRILVADKSKYLRSAPIKTAMLSDIDSFYIDQIPDDLRPICEASSIDVIECLTGALS</sequence>
<dbReference type="RefSeq" id="WP_138987265.1">
    <property type="nucleotide sequence ID" value="NZ_CP043869.1"/>
</dbReference>
<accession>A0A5P1RAH7</accession>
<evidence type="ECO:0000259" key="4">
    <source>
        <dbReference type="PROSITE" id="PS51000"/>
    </source>
</evidence>
<dbReference type="InterPro" id="IPR036390">
    <property type="entry name" value="WH_DNA-bd_sf"/>
</dbReference>
<protein>
    <submittedName>
        <fullName evidence="5">DeoR/GlpR transcriptional regulator</fullName>
    </submittedName>
</protein>
<evidence type="ECO:0000256" key="3">
    <source>
        <dbReference type="ARBA" id="ARBA00023163"/>
    </source>
</evidence>
<keyword evidence="1" id="KW-0678">Repressor</keyword>
<evidence type="ECO:0000313" key="5">
    <source>
        <dbReference type="EMBL" id="QEQ96654.1"/>
    </source>
</evidence>
<dbReference type="Proteomes" id="UP000324760">
    <property type="component" value="Chromosome"/>
</dbReference>
<dbReference type="KEGG" id="ncu:F0U83_07965"/>
<dbReference type="SMART" id="SM00420">
    <property type="entry name" value="HTH_DEOR"/>
    <property type="match status" value="1"/>
</dbReference>
<keyword evidence="2" id="KW-0805">Transcription regulation</keyword>
<proteinExistence type="predicted"/>
<keyword evidence="6" id="KW-1185">Reference proteome</keyword>
<dbReference type="PROSITE" id="PS51000">
    <property type="entry name" value="HTH_DEOR_2"/>
    <property type="match status" value="1"/>
</dbReference>
<keyword evidence="3" id="KW-0804">Transcription</keyword>
<dbReference type="InterPro" id="IPR037171">
    <property type="entry name" value="NagB/RpiA_transferase-like"/>
</dbReference>
<reference evidence="5 6" key="1">
    <citation type="journal article" date="2019" name="Biochem. Eng. J.">
        <title>Metabolic engineering of the marine bacteria Neptunomonas concharum for the production of acetoin and meso-2,3-butanediol from acetate.</title>
        <authorList>
            <person name="Li W."/>
            <person name="Pu N."/>
            <person name="Liu C.-X."/>
            <person name="Yuan Q.-P."/>
            <person name="Li Z.-J."/>
        </authorList>
    </citation>
    <scope>NUCLEOTIDE SEQUENCE [LARGE SCALE GENOMIC DNA]</scope>
    <source>
        <strain evidence="5 6">JCM17730</strain>
    </source>
</reference>
<dbReference type="SMART" id="SM01134">
    <property type="entry name" value="DeoRC"/>
    <property type="match status" value="1"/>
</dbReference>
<dbReference type="PANTHER" id="PTHR30363">
    <property type="entry name" value="HTH-TYPE TRANSCRIPTIONAL REGULATOR SRLR-RELATED"/>
    <property type="match status" value="1"/>
</dbReference>
<dbReference type="InterPro" id="IPR001034">
    <property type="entry name" value="DeoR_HTH"/>
</dbReference>
<evidence type="ECO:0000313" key="6">
    <source>
        <dbReference type="Proteomes" id="UP000324760"/>
    </source>
</evidence>
<dbReference type="OrthoDB" id="9814815at2"/>
<gene>
    <name evidence="5" type="ORF">F0U83_07965</name>
</gene>
<dbReference type="AlphaFoldDB" id="A0A5P1RAH7"/>
<dbReference type="PRINTS" id="PR00037">
    <property type="entry name" value="HTHLACR"/>
</dbReference>
<organism evidence="5 6">
    <name type="scientific">Neptunomonas concharum</name>
    <dbReference type="NCBI Taxonomy" id="1031538"/>
    <lineage>
        <taxon>Bacteria</taxon>
        <taxon>Pseudomonadati</taxon>
        <taxon>Pseudomonadota</taxon>
        <taxon>Gammaproteobacteria</taxon>
        <taxon>Oceanospirillales</taxon>
        <taxon>Oceanospirillaceae</taxon>
        <taxon>Neptunomonas</taxon>
    </lineage>
</organism>
<dbReference type="SUPFAM" id="SSF46785">
    <property type="entry name" value="Winged helix' DNA-binding domain"/>
    <property type="match status" value="1"/>
</dbReference>
<evidence type="ECO:0000256" key="2">
    <source>
        <dbReference type="ARBA" id="ARBA00023015"/>
    </source>
</evidence>
<dbReference type="InterPro" id="IPR050313">
    <property type="entry name" value="Carb_Metab_HTH_regulators"/>
</dbReference>
<evidence type="ECO:0000256" key="1">
    <source>
        <dbReference type="ARBA" id="ARBA00022491"/>
    </source>
</evidence>
<name>A0A5P1RAH7_9GAMM</name>
<feature type="domain" description="HTH deoR-type" evidence="4">
    <location>
        <begin position="4"/>
        <end position="60"/>
    </location>
</feature>
<dbReference type="InterPro" id="IPR014036">
    <property type="entry name" value="DeoR-like_C"/>
</dbReference>
<dbReference type="GO" id="GO:0003700">
    <property type="term" value="F:DNA-binding transcription factor activity"/>
    <property type="evidence" value="ECO:0007669"/>
    <property type="project" value="InterPro"/>
</dbReference>
<dbReference type="Pfam" id="PF08220">
    <property type="entry name" value="HTH_DeoR"/>
    <property type="match status" value="1"/>
</dbReference>
<dbReference type="Gene3D" id="3.30.750.70">
    <property type="entry name" value="4-hydroxybutyrate coenzyme like domains"/>
    <property type="match status" value="1"/>
</dbReference>
<dbReference type="EMBL" id="CP043869">
    <property type="protein sequence ID" value="QEQ96654.1"/>
    <property type="molecule type" value="Genomic_DNA"/>
</dbReference>
<dbReference type="PANTHER" id="PTHR30363:SF4">
    <property type="entry name" value="GLYCEROL-3-PHOSPHATE REGULON REPRESSOR"/>
    <property type="match status" value="1"/>
</dbReference>
<dbReference type="InterPro" id="IPR036388">
    <property type="entry name" value="WH-like_DNA-bd_sf"/>
</dbReference>
<dbReference type="Gene3D" id="1.10.10.10">
    <property type="entry name" value="Winged helix-like DNA-binding domain superfamily/Winged helix DNA-binding domain"/>
    <property type="match status" value="1"/>
</dbReference>
<dbReference type="SUPFAM" id="SSF100950">
    <property type="entry name" value="NagB/RpiA/CoA transferase-like"/>
    <property type="match status" value="1"/>
</dbReference>
<dbReference type="Pfam" id="PF00455">
    <property type="entry name" value="DeoRC"/>
    <property type="match status" value="1"/>
</dbReference>